<feature type="transmembrane region" description="Helical" evidence="6">
    <location>
        <begin position="20"/>
        <end position="38"/>
    </location>
</feature>
<feature type="compositionally biased region" description="Acidic residues" evidence="5">
    <location>
        <begin position="286"/>
        <end position="295"/>
    </location>
</feature>
<evidence type="ECO:0000256" key="2">
    <source>
        <dbReference type="ARBA" id="ARBA00022692"/>
    </source>
</evidence>
<feature type="transmembrane region" description="Helical" evidence="6">
    <location>
        <begin position="241"/>
        <end position="263"/>
    </location>
</feature>
<evidence type="ECO:0000256" key="3">
    <source>
        <dbReference type="ARBA" id="ARBA00022989"/>
    </source>
</evidence>
<feature type="region of interest" description="Disordered" evidence="5">
    <location>
        <begin position="273"/>
        <end position="351"/>
    </location>
</feature>
<evidence type="ECO:0000256" key="6">
    <source>
        <dbReference type="SAM" id="Phobius"/>
    </source>
</evidence>
<keyword evidence="2 6" id="KW-0812">Transmembrane</keyword>
<reference evidence="7" key="1">
    <citation type="submission" date="2023-08" db="EMBL/GenBank/DDBJ databases">
        <title>Black Yeasts Isolated from many extreme environments.</title>
        <authorList>
            <person name="Coleine C."/>
            <person name="Stajich J.E."/>
            <person name="Selbmann L."/>
        </authorList>
    </citation>
    <scope>NUCLEOTIDE SEQUENCE</scope>
    <source>
        <strain evidence="7">CCFEE 5810</strain>
    </source>
</reference>
<name>A0AAN7WE47_9PEZI</name>
<feature type="transmembrane region" description="Helical" evidence="6">
    <location>
        <begin position="146"/>
        <end position="171"/>
    </location>
</feature>
<proteinExistence type="predicted"/>
<dbReference type="Pfam" id="PF04193">
    <property type="entry name" value="PQ-loop"/>
    <property type="match status" value="2"/>
</dbReference>
<evidence type="ECO:0000313" key="7">
    <source>
        <dbReference type="EMBL" id="KAK5707697.1"/>
    </source>
</evidence>
<dbReference type="GO" id="GO:0016020">
    <property type="term" value="C:membrane"/>
    <property type="evidence" value="ECO:0007669"/>
    <property type="project" value="UniProtKB-SubCell"/>
</dbReference>
<protein>
    <recommendedName>
        <fullName evidence="9">PQ loop repeat protein</fullName>
    </recommendedName>
</protein>
<keyword evidence="3 6" id="KW-1133">Transmembrane helix</keyword>
<feature type="transmembrane region" description="Helical" evidence="6">
    <location>
        <begin position="50"/>
        <end position="69"/>
    </location>
</feature>
<dbReference type="EMBL" id="JAVRQU010000001">
    <property type="protein sequence ID" value="KAK5707697.1"/>
    <property type="molecule type" value="Genomic_DNA"/>
</dbReference>
<evidence type="ECO:0008006" key="9">
    <source>
        <dbReference type="Google" id="ProtNLM"/>
    </source>
</evidence>
<dbReference type="Gene3D" id="1.20.1280.290">
    <property type="match status" value="1"/>
</dbReference>
<feature type="transmembrane region" description="Helical" evidence="6">
    <location>
        <begin position="177"/>
        <end position="195"/>
    </location>
</feature>
<organism evidence="7 8">
    <name type="scientific">Elasticomyces elasticus</name>
    <dbReference type="NCBI Taxonomy" id="574655"/>
    <lineage>
        <taxon>Eukaryota</taxon>
        <taxon>Fungi</taxon>
        <taxon>Dikarya</taxon>
        <taxon>Ascomycota</taxon>
        <taxon>Pezizomycotina</taxon>
        <taxon>Dothideomycetes</taxon>
        <taxon>Dothideomycetidae</taxon>
        <taxon>Mycosphaerellales</taxon>
        <taxon>Teratosphaeriaceae</taxon>
        <taxon>Elasticomyces</taxon>
    </lineage>
</organism>
<dbReference type="Proteomes" id="UP001310594">
    <property type="component" value="Unassembled WGS sequence"/>
</dbReference>
<evidence type="ECO:0000313" key="8">
    <source>
        <dbReference type="Proteomes" id="UP001310594"/>
    </source>
</evidence>
<dbReference type="PANTHER" id="PTHR16201">
    <property type="entry name" value="SEVEN TRANSMEMBRANE PROTEIN 1-RELATED"/>
    <property type="match status" value="1"/>
</dbReference>
<feature type="transmembrane region" description="Helical" evidence="6">
    <location>
        <begin position="207"/>
        <end position="229"/>
    </location>
</feature>
<comment type="subcellular location">
    <subcellularLocation>
        <location evidence="1">Membrane</location>
        <topology evidence="1">Multi-pass membrane protein</topology>
    </subcellularLocation>
</comment>
<evidence type="ECO:0000256" key="5">
    <source>
        <dbReference type="SAM" id="MobiDB-lite"/>
    </source>
</evidence>
<evidence type="ECO:0000256" key="4">
    <source>
        <dbReference type="ARBA" id="ARBA00023136"/>
    </source>
</evidence>
<sequence length="351" mass="38135">MASTSPRCTHLAHPSPLTTALAAVLLAGILLSYIPQHLKILSRRSSEGLSPWWVLLGALSSIAALGNILTLPTSREDVACCKTIGRGECVAALLGLHNIFAQADGRDSVMLFLIYFPHPTSTTADLTSPVSSLTSPATPPPKRRDAVIVAITTTLALLTTGLTSLVLVAAYPSHTQTWANLLGIIAGLLSAVQYVPQIWYTYHLRDVKSLSVITMLIQVPGAFLFAFSLWQRVGWEGWSTWAVYIVTGFLQGILLVMAIIYYMQHRRAEKEGQRRVDENGYLPGVDDVDGAEDVDERTGLLSGNGTVRRKSKPIDSGRMSRNGNGNGDARNRQLSMLYAATPPEHDSDRSQ</sequence>
<dbReference type="InterPro" id="IPR051415">
    <property type="entry name" value="LAAT-1"/>
</dbReference>
<dbReference type="PANTHER" id="PTHR16201:SF11">
    <property type="entry name" value="PQ-LOOP REPEAT-CONTAINING PROTEIN"/>
    <property type="match status" value="1"/>
</dbReference>
<gene>
    <name evidence="7" type="ORF">LTR97_000235</name>
</gene>
<comment type="caution">
    <text evidence="7">The sequence shown here is derived from an EMBL/GenBank/DDBJ whole genome shotgun (WGS) entry which is preliminary data.</text>
</comment>
<dbReference type="AlphaFoldDB" id="A0AAN7WE47"/>
<dbReference type="SMART" id="SM00679">
    <property type="entry name" value="CTNS"/>
    <property type="match status" value="2"/>
</dbReference>
<keyword evidence="4 6" id="KW-0472">Membrane</keyword>
<evidence type="ECO:0000256" key="1">
    <source>
        <dbReference type="ARBA" id="ARBA00004141"/>
    </source>
</evidence>
<accession>A0AAN7WE47</accession>
<dbReference type="InterPro" id="IPR006603">
    <property type="entry name" value="PQ-loop_rpt"/>
</dbReference>